<dbReference type="EMBL" id="JAYKXP010000066">
    <property type="protein sequence ID" value="KAK7032313.1"/>
    <property type="molecule type" value="Genomic_DNA"/>
</dbReference>
<evidence type="ECO:0000313" key="1">
    <source>
        <dbReference type="EMBL" id="KAK7032313.1"/>
    </source>
</evidence>
<proteinExistence type="predicted"/>
<accession>A0AAW0BYJ0</accession>
<sequence length="505" mass="58147">MSFFSNSSNITISGGSFNHVYGDQINNYIIQQMVMQKEKERTEYDEYTRVPTGKVYLVRKVCETTEADVKRTVHTARILGEDKDLEFLHLSYSGPGSQRASVFASFSIPLLILVSQGFKTDFQNSVALRERSAEMAQLFGYNDSRLPALIFYDALIPLRNILQVNRSSVFLQTYLSLRCDLDNLPRATRMGEIWMQPHTARLIKGPPGAPEDYNRFYVYNYSRLKHASASWQIPETALPIGQYDDQQLLQYLQISNVSKDTLLSYLATLFEESKTEIFQLISDEDALFWLEAFLSISSVSKRQVIFKCPSSIPDTAWKHSVNYNPYKLLEDGSFSFEITDALLNWGTEFCYSPGDEPWDVWNFINSWFAQADSYDPNWEDYTFISDLRLSLKPVAKLGHAKKPTTQPCYLIIRPIPKLGNSYRPDLLAWMRGGLHYYSFDADGKSIISDEEPGKTRLQIPEYYPVVTVRRSWWKADAYEGAKKLKLMEGTQVPDERRFEEVSDDC</sequence>
<keyword evidence="2" id="KW-1185">Reference proteome</keyword>
<dbReference type="Proteomes" id="UP001383192">
    <property type="component" value="Unassembled WGS sequence"/>
</dbReference>
<protein>
    <submittedName>
        <fullName evidence="1">Uncharacterized protein</fullName>
    </submittedName>
</protein>
<dbReference type="AlphaFoldDB" id="A0AAW0BYJ0"/>
<evidence type="ECO:0000313" key="2">
    <source>
        <dbReference type="Proteomes" id="UP001383192"/>
    </source>
</evidence>
<reference evidence="1 2" key="1">
    <citation type="submission" date="2024-01" db="EMBL/GenBank/DDBJ databases">
        <title>A draft genome for a cacao thread blight-causing isolate of Paramarasmius palmivorus.</title>
        <authorList>
            <person name="Baruah I.K."/>
            <person name="Bukari Y."/>
            <person name="Amoako-Attah I."/>
            <person name="Meinhardt L.W."/>
            <person name="Bailey B.A."/>
            <person name="Cohen S.P."/>
        </authorList>
    </citation>
    <scope>NUCLEOTIDE SEQUENCE [LARGE SCALE GENOMIC DNA]</scope>
    <source>
        <strain evidence="1 2">GH-12</strain>
    </source>
</reference>
<name>A0AAW0BYJ0_9AGAR</name>
<comment type="caution">
    <text evidence="1">The sequence shown here is derived from an EMBL/GenBank/DDBJ whole genome shotgun (WGS) entry which is preliminary data.</text>
</comment>
<organism evidence="1 2">
    <name type="scientific">Paramarasmius palmivorus</name>
    <dbReference type="NCBI Taxonomy" id="297713"/>
    <lineage>
        <taxon>Eukaryota</taxon>
        <taxon>Fungi</taxon>
        <taxon>Dikarya</taxon>
        <taxon>Basidiomycota</taxon>
        <taxon>Agaricomycotina</taxon>
        <taxon>Agaricomycetes</taxon>
        <taxon>Agaricomycetidae</taxon>
        <taxon>Agaricales</taxon>
        <taxon>Marasmiineae</taxon>
        <taxon>Marasmiaceae</taxon>
        <taxon>Paramarasmius</taxon>
    </lineage>
</organism>
<gene>
    <name evidence="1" type="ORF">VNI00_013272</name>
</gene>